<dbReference type="Proteomes" id="UP000018849">
    <property type="component" value="Unassembled WGS sequence"/>
</dbReference>
<name>A0A656JNX1_PSESF</name>
<proteinExistence type="predicted"/>
<feature type="domain" description="Methyltransferase" evidence="1">
    <location>
        <begin position="1"/>
        <end position="72"/>
    </location>
</feature>
<gene>
    <name evidence="2" type="ORF">A245_36549</name>
</gene>
<dbReference type="InterPro" id="IPR029063">
    <property type="entry name" value="SAM-dependent_MTases_sf"/>
</dbReference>
<dbReference type="Gene3D" id="3.40.50.150">
    <property type="entry name" value="Vaccinia Virus protein VP39"/>
    <property type="match status" value="1"/>
</dbReference>
<dbReference type="SUPFAM" id="SSF53335">
    <property type="entry name" value="S-adenosyl-L-methionine-dependent methyltransferases"/>
    <property type="match status" value="1"/>
</dbReference>
<evidence type="ECO:0000259" key="1">
    <source>
        <dbReference type="Pfam" id="PF12147"/>
    </source>
</evidence>
<accession>A0A656JNX1</accession>
<organism evidence="2 3">
    <name type="scientific">Pseudomonas syringae pv. actinidiae ICMP 19096</name>
    <dbReference type="NCBI Taxonomy" id="1194405"/>
    <lineage>
        <taxon>Bacteria</taxon>
        <taxon>Pseudomonadati</taxon>
        <taxon>Pseudomonadota</taxon>
        <taxon>Gammaproteobacteria</taxon>
        <taxon>Pseudomonadales</taxon>
        <taxon>Pseudomonadaceae</taxon>
        <taxon>Pseudomonas</taxon>
        <taxon>Pseudomonas syringae</taxon>
    </lineage>
</organism>
<dbReference type="Pfam" id="PF12147">
    <property type="entry name" value="Methyltransf_20"/>
    <property type="match status" value="1"/>
</dbReference>
<evidence type="ECO:0000313" key="3">
    <source>
        <dbReference type="Proteomes" id="UP000018849"/>
    </source>
</evidence>
<dbReference type="EMBL" id="AOKF01003128">
    <property type="protein sequence ID" value="EPN40247.1"/>
    <property type="molecule type" value="Genomic_DNA"/>
</dbReference>
<dbReference type="AlphaFoldDB" id="A0A656JNX1"/>
<evidence type="ECO:0000313" key="2">
    <source>
        <dbReference type="EMBL" id="EPN40247.1"/>
    </source>
</evidence>
<comment type="caution">
    <text evidence="2">The sequence shown here is derived from an EMBL/GenBank/DDBJ whole genome shotgun (WGS) entry which is preliminary data.</text>
</comment>
<sequence>EPGGYLVYTGQPWHPQLELIARALTSHREGQAWVMRRRSQSEMDQLVEAAGFRKITQRVDEWGIFTVSLAQRIQ</sequence>
<feature type="non-terminal residue" evidence="2">
    <location>
        <position position="1"/>
    </location>
</feature>
<dbReference type="InterPro" id="IPR022744">
    <property type="entry name" value="MeTrfase_dom_put"/>
</dbReference>
<protein>
    <recommendedName>
        <fullName evidence="1">Methyltransferase domain-containing protein</fullName>
    </recommendedName>
</protein>
<reference evidence="2 3" key="1">
    <citation type="journal article" date="2013" name="PLoS Pathog.">
        <title>Genomic analysis of the Kiwifruit pathogen Pseudomonas syringae pv. actinidiae provides insight into the origins of an emergent plant disease.</title>
        <authorList>
            <person name="McCann H.C."/>
            <person name="Rikkerink E.H."/>
            <person name="Bertels F."/>
            <person name="Fiers M."/>
            <person name="Lu A."/>
            <person name="Rees-George J."/>
            <person name="Andersen M.T."/>
            <person name="Gleave A.P."/>
            <person name="Haubold B."/>
            <person name="Wohlers M.W."/>
            <person name="Guttman D.S."/>
            <person name="Wang P.W."/>
            <person name="Straub C."/>
            <person name="Vanneste J.L."/>
            <person name="Rainey P.B."/>
            <person name="Templeton M.D."/>
        </authorList>
    </citation>
    <scope>NUCLEOTIDE SEQUENCE [LARGE SCALE GENOMIC DNA]</scope>
    <source>
        <strain evidence="2 3">ICMP 19096</strain>
    </source>
</reference>